<keyword evidence="1" id="KW-0378">Hydrolase</keyword>
<gene>
    <name evidence="1" type="ORF">H8698_03740</name>
</gene>
<evidence type="ECO:0000313" key="1">
    <source>
        <dbReference type="EMBL" id="MBC8540088.1"/>
    </source>
</evidence>
<organism evidence="1 2">
    <name type="scientific">Congzhengia minquanensis</name>
    <dbReference type="NCBI Taxonomy" id="2763657"/>
    <lineage>
        <taxon>Bacteria</taxon>
        <taxon>Bacillati</taxon>
        <taxon>Bacillota</taxon>
        <taxon>Clostridia</taxon>
        <taxon>Eubacteriales</taxon>
        <taxon>Oscillospiraceae</taxon>
        <taxon>Congzhengia</taxon>
    </lineage>
</organism>
<accession>A0A926DL85</accession>
<dbReference type="EMBL" id="JACRSU010000001">
    <property type="protein sequence ID" value="MBC8540088.1"/>
    <property type="molecule type" value="Genomic_DNA"/>
</dbReference>
<dbReference type="GO" id="GO:0016787">
    <property type="term" value="F:hydrolase activity"/>
    <property type="evidence" value="ECO:0007669"/>
    <property type="project" value="UniProtKB-KW"/>
</dbReference>
<proteinExistence type="predicted"/>
<dbReference type="InterPro" id="IPR029058">
    <property type="entry name" value="AB_hydrolase_fold"/>
</dbReference>
<dbReference type="PANTHER" id="PTHR15394:SF3">
    <property type="entry name" value="SERINE HYDROLASE RBBP9"/>
    <property type="match status" value="1"/>
</dbReference>
<reference evidence="1" key="1">
    <citation type="submission" date="2020-08" db="EMBL/GenBank/DDBJ databases">
        <title>Genome public.</title>
        <authorList>
            <person name="Liu C."/>
            <person name="Sun Q."/>
        </authorList>
    </citation>
    <scope>NUCLEOTIDE SEQUENCE</scope>
    <source>
        <strain evidence="1">H8</strain>
    </source>
</reference>
<dbReference type="Proteomes" id="UP000611762">
    <property type="component" value="Unassembled WGS sequence"/>
</dbReference>
<comment type="caution">
    <text evidence="1">The sequence shown here is derived from an EMBL/GenBank/DDBJ whole genome shotgun (WGS) entry which is preliminary data.</text>
</comment>
<keyword evidence="2" id="KW-1185">Reference proteome</keyword>
<dbReference type="InterPro" id="IPR010662">
    <property type="entry name" value="RBBP9/YdeN"/>
</dbReference>
<dbReference type="SUPFAM" id="SSF53474">
    <property type="entry name" value="alpha/beta-Hydrolases"/>
    <property type="match status" value="1"/>
</dbReference>
<name>A0A926DL85_9FIRM</name>
<dbReference type="RefSeq" id="WP_249311220.1">
    <property type="nucleotide sequence ID" value="NZ_JACRSU010000001.1"/>
</dbReference>
<dbReference type="Gene3D" id="3.40.50.1820">
    <property type="entry name" value="alpha/beta hydrolase"/>
    <property type="match status" value="1"/>
</dbReference>
<evidence type="ECO:0000313" key="2">
    <source>
        <dbReference type="Proteomes" id="UP000611762"/>
    </source>
</evidence>
<dbReference type="Pfam" id="PF06821">
    <property type="entry name" value="Ser_hydrolase"/>
    <property type="match status" value="1"/>
</dbReference>
<dbReference type="PANTHER" id="PTHR15394">
    <property type="entry name" value="SERINE HYDROLASE RBBP9"/>
    <property type="match status" value="1"/>
</dbReference>
<sequence>MSSNPNYFLIHGSFGSPFVNWLPWLRKQLRNQSKEVYTPDFPTGVGFQNYENWAKLLKVYLDAGLITEDTTIIAHSIAPVFICKFLIENKVKVKKLVFVCGFNNYLGIDDDYDNVNRGMYLENLSEVKKYCDEIICFYTKNDPYVSYEAEKRFADTIAAKQIIIDDGGHLNSESGYREFSALLEVI</sequence>
<protein>
    <submittedName>
        <fullName evidence="1">Alpha/beta hydrolase</fullName>
    </submittedName>
</protein>
<dbReference type="AlphaFoldDB" id="A0A926DL85"/>